<evidence type="ECO:0000259" key="4">
    <source>
        <dbReference type="PROSITE" id="PS51371"/>
    </source>
</evidence>
<feature type="domain" description="CBS" evidence="4">
    <location>
        <begin position="28"/>
        <end position="83"/>
    </location>
</feature>
<dbReference type="InterPro" id="IPR050511">
    <property type="entry name" value="AMPK_gamma/SDS23_families"/>
</dbReference>
<organism evidence="5">
    <name type="scientific">Amorphochlora amoebiformis</name>
    <dbReference type="NCBI Taxonomy" id="1561963"/>
    <lineage>
        <taxon>Eukaryota</taxon>
        <taxon>Sar</taxon>
        <taxon>Rhizaria</taxon>
        <taxon>Cercozoa</taxon>
        <taxon>Chlorarachniophyceae</taxon>
        <taxon>Amorphochlora</taxon>
    </lineage>
</organism>
<reference evidence="5" key="1">
    <citation type="submission" date="2021-01" db="EMBL/GenBank/DDBJ databases">
        <authorList>
            <person name="Corre E."/>
            <person name="Pelletier E."/>
            <person name="Niang G."/>
            <person name="Scheremetjew M."/>
            <person name="Finn R."/>
            <person name="Kale V."/>
            <person name="Holt S."/>
            <person name="Cochrane G."/>
            <person name="Meng A."/>
            <person name="Brown T."/>
            <person name="Cohen L."/>
        </authorList>
    </citation>
    <scope>NUCLEOTIDE SEQUENCE</scope>
    <source>
        <strain evidence="5">CCMP2058</strain>
    </source>
</reference>
<dbReference type="Gene3D" id="3.10.580.10">
    <property type="entry name" value="CBS-domain"/>
    <property type="match status" value="2"/>
</dbReference>
<evidence type="ECO:0000256" key="2">
    <source>
        <dbReference type="ARBA" id="ARBA00023122"/>
    </source>
</evidence>
<dbReference type="InterPro" id="IPR046342">
    <property type="entry name" value="CBS_dom_sf"/>
</dbReference>
<dbReference type="InterPro" id="IPR000644">
    <property type="entry name" value="CBS_dom"/>
</dbReference>
<feature type="domain" description="CBS" evidence="4">
    <location>
        <begin position="116"/>
        <end position="173"/>
    </location>
</feature>
<evidence type="ECO:0000256" key="3">
    <source>
        <dbReference type="PROSITE-ProRule" id="PRU00703"/>
    </source>
</evidence>
<proteinExistence type="predicted"/>
<gene>
    <name evidence="5" type="ORF">LAMO00422_LOCUS17180</name>
</gene>
<dbReference type="PANTHER" id="PTHR13780:SF36">
    <property type="entry name" value="CBS DOMAIN-CONTAINING PROTEIN"/>
    <property type="match status" value="1"/>
</dbReference>
<dbReference type="PANTHER" id="PTHR13780">
    <property type="entry name" value="AMP-ACTIVATED PROTEIN KINASE, GAMMA REGULATORY SUBUNIT"/>
    <property type="match status" value="1"/>
</dbReference>
<name>A0A7S0H453_9EUKA</name>
<dbReference type="CDD" id="cd02205">
    <property type="entry name" value="CBS_pair_SF"/>
    <property type="match status" value="2"/>
</dbReference>
<keyword evidence="2 3" id="KW-0129">CBS domain</keyword>
<dbReference type="PROSITE" id="PS51371">
    <property type="entry name" value="CBS"/>
    <property type="match status" value="2"/>
</dbReference>
<sequence>MSSPTQAYPSLYAICSKIPVSDTSLKTPIKSVVTVKATSSLLDGFKKLVSNNILSAPVKDKGKWIGFLDLRDLVSYVNHLLEKKPKNKIEQKAKPSLVQLVDIAALDPSINIIYLARRNPFRPLDTKATLWDAMKKMASRVKRIPIIDEKGEIVNIISQSSVVRLLSTKLREEKKLRIELSKITAADVCTPKVVSVHKDALASEVFKVMSDKNLSGIAVTDNMGTFLCSTQASDLKLYLAKQDLNILRKPIRQFLAEVRQQELVDLLPNVSVKPKDTIATVIEKLAVVKMHRVFVAETATALRPTGVVSISDVLKEVVKNAK</sequence>
<protein>
    <recommendedName>
        <fullName evidence="4">CBS domain-containing protein</fullName>
    </recommendedName>
</protein>
<keyword evidence="1" id="KW-0677">Repeat</keyword>
<dbReference type="SUPFAM" id="SSF54631">
    <property type="entry name" value="CBS-domain pair"/>
    <property type="match status" value="2"/>
</dbReference>
<dbReference type="SMART" id="SM00116">
    <property type="entry name" value="CBS"/>
    <property type="match status" value="4"/>
</dbReference>
<evidence type="ECO:0000313" key="5">
    <source>
        <dbReference type="EMBL" id="CAD8458229.1"/>
    </source>
</evidence>
<dbReference type="Pfam" id="PF00571">
    <property type="entry name" value="CBS"/>
    <property type="match status" value="4"/>
</dbReference>
<dbReference type="EMBL" id="HBEM01025295">
    <property type="protein sequence ID" value="CAD8458229.1"/>
    <property type="molecule type" value="Transcribed_RNA"/>
</dbReference>
<accession>A0A7S0H453</accession>
<dbReference type="AlphaFoldDB" id="A0A7S0H453"/>
<evidence type="ECO:0000256" key="1">
    <source>
        <dbReference type="ARBA" id="ARBA00022737"/>
    </source>
</evidence>